<proteinExistence type="predicted"/>
<dbReference type="RefSeq" id="WP_353896140.1">
    <property type="nucleotide sequence ID" value="NZ_JBEVCJ010000011.1"/>
</dbReference>
<dbReference type="InterPro" id="IPR008993">
    <property type="entry name" value="TIMP-like_OB-fold"/>
</dbReference>
<accession>A0ABV2BUD4</accession>
<keyword evidence="2" id="KW-1185">Reference proteome</keyword>
<dbReference type="SUPFAM" id="SSF50242">
    <property type="entry name" value="TIMP-like"/>
    <property type="match status" value="1"/>
</dbReference>
<evidence type="ECO:0000313" key="2">
    <source>
        <dbReference type="Proteomes" id="UP001548189"/>
    </source>
</evidence>
<dbReference type="Proteomes" id="UP001548189">
    <property type="component" value="Unassembled WGS sequence"/>
</dbReference>
<comment type="caution">
    <text evidence="1">The sequence shown here is derived from an EMBL/GenBank/DDBJ whole genome shotgun (WGS) entry which is preliminary data.</text>
</comment>
<evidence type="ECO:0008006" key="3">
    <source>
        <dbReference type="Google" id="ProtNLM"/>
    </source>
</evidence>
<reference evidence="1 2" key="1">
    <citation type="submission" date="2024-06" db="EMBL/GenBank/DDBJ databases">
        <authorList>
            <person name="Li F."/>
        </authorList>
    </citation>
    <scope>NUCLEOTIDE SEQUENCE [LARGE SCALE GENOMIC DNA]</scope>
    <source>
        <strain evidence="1 2">GXAS 311</strain>
    </source>
</reference>
<organism evidence="1 2">
    <name type="scientific">Aliikangiella maris</name>
    <dbReference type="NCBI Taxonomy" id="3162458"/>
    <lineage>
        <taxon>Bacteria</taxon>
        <taxon>Pseudomonadati</taxon>
        <taxon>Pseudomonadota</taxon>
        <taxon>Gammaproteobacteria</taxon>
        <taxon>Oceanospirillales</taxon>
        <taxon>Pleioneaceae</taxon>
        <taxon>Aliikangiella</taxon>
    </lineage>
</organism>
<sequence length="143" mass="16241">MKSLVVIILKVSFFTFVSTLTTGCIALDCDKELAKNLIENSERIFAGKAIKSELMDDDNVKTTFEVIEVFKGEADSLEYAYSKVSSLSCDINYIAGLPHIVMVDKNNKVSSCCSYDEYYSENLSYRKDISYRGILEELRRNKK</sequence>
<dbReference type="PROSITE" id="PS51257">
    <property type="entry name" value="PROKAR_LIPOPROTEIN"/>
    <property type="match status" value="1"/>
</dbReference>
<gene>
    <name evidence="1" type="ORF">ABVT43_10480</name>
</gene>
<dbReference type="Gene3D" id="2.40.50.120">
    <property type="match status" value="1"/>
</dbReference>
<dbReference type="EMBL" id="JBEVCJ010000011">
    <property type="protein sequence ID" value="MET1255554.1"/>
    <property type="molecule type" value="Genomic_DNA"/>
</dbReference>
<name>A0ABV2BUD4_9GAMM</name>
<evidence type="ECO:0000313" key="1">
    <source>
        <dbReference type="EMBL" id="MET1255554.1"/>
    </source>
</evidence>
<protein>
    <recommendedName>
        <fullName evidence="3">DUF302 domain-containing protein</fullName>
    </recommendedName>
</protein>